<dbReference type="AlphaFoldDB" id="J9FSC0"/>
<dbReference type="InterPro" id="IPR004843">
    <property type="entry name" value="Calcineurin-like_PHP"/>
</dbReference>
<organism evidence="4">
    <name type="scientific">gut metagenome</name>
    <dbReference type="NCBI Taxonomy" id="749906"/>
    <lineage>
        <taxon>unclassified sequences</taxon>
        <taxon>metagenomes</taxon>
        <taxon>organismal metagenomes</taxon>
    </lineage>
</organism>
<feature type="domain" description="Calcineurin-like phosphoesterase" evidence="2">
    <location>
        <begin position="31"/>
        <end position="255"/>
    </location>
</feature>
<dbReference type="Gene3D" id="3.60.21.10">
    <property type="match status" value="1"/>
</dbReference>
<dbReference type="InterPro" id="IPR036907">
    <property type="entry name" value="5'-Nucleotdase_C_sf"/>
</dbReference>
<evidence type="ECO:0000259" key="2">
    <source>
        <dbReference type="Pfam" id="PF00149"/>
    </source>
</evidence>
<keyword evidence="1" id="KW-0732">Signal</keyword>
<dbReference type="InterPro" id="IPR029052">
    <property type="entry name" value="Metallo-depent_PP-like"/>
</dbReference>
<dbReference type="Pfam" id="PF00149">
    <property type="entry name" value="Metallophos"/>
    <property type="match status" value="1"/>
</dbReference>
<feature type="domain" description="5'-Nucleotidase C-terminal" evidence="3">
    <location>
        <begin position="334"/>
        <end position="509"/>
    </location>
</feature>
<sequence length="577" mass="65131">MRRICLLVLACLIGFSSEARKREIQLSLYETSDVHGAFFPYDFIDRKPMAGSLARVANYVKRQRAERGNDRVVLLDNGDILQGQPSAYYYNFIDTTSTHLCAAIMNYMQYDAGTVGNHDVETGHAVYDRWVKDCQFPLLGANAVRTDNHAPYWKPYTLIERQGLRIAVMGMITPGVPNWLPNDLWRGMTFEDIKATASRWMQVVREKEKADLVVGLFHSGMGKAEQKYPKADNAAQYVAREVPGFDIIFCGHDHREACRKVVNTAGDSVLIVNPGASALYLAAADVKVKLKGKKVEDVEVKGYLVDMHDVEPDADFCQTFQPQEKEVRDFTEKVIGHSTQTLETRPAFFGPSAFIDFIHSLQLSIGNADISFSAPLSFDAAIPAGDIRVSDMFNLYKYENLLYVMRLSGKEVKDYLEFSYANWTQQMQQADDHLLLFNPKTLHSPDAWQRLKHSSYNFDSAAGICYTVDVTKPAGQKITILSMADGKPFSLEAHYRVAVNSYRGNGGGGHLTQGAGIPKDQLSQRIVWTTEKDLRYYLMQEIIRLGQVNPQPLNQWRFIPEDWAKAASERDAQLLFK</sequence>
<protein>
    <submittedName>
        <fullName evidence="4">5'-nucleotidase family protein</fullName>
    </submittedName>
</protein>
<proteinExistence type="predicted"/>
<dbReference type="EMBL" id="AMCI01008941">
    <property type="protein sequence ID" value="EJW90274.1"/>
    <property type="molecule type" value="Genomic_DNA"/>
</dbReference>
<gene>
    <name evidence="4" type="ORF">EVA_21619</name>
</gene>
<dbReference type="InterPro" id="IPR006179">
    <property type="entry name" value="5_nucleotidase/apyrase"/>
</dbReference>
<evidence type="ECO:0000313" key="4">
    <source>
        <dbReference type="EMBL" id="EJW90274.1"/>
    </source>
</evidence>
<comment type="caution">
    <text evidence="4">The sequence shown here is derived from an EMBL/GenBank/DDBJ whole genome shotgun (WGS) entry which is preliminary data.</text>
</comment>
<dbReference type="GO" id="GO:0009166">
    <property type="term" value="P:nucleotide catabolic process"/>
    <property type="evidence" value="ECO:0007669"/>
    <property type="project" value="InterPro"/>
</dbReference>
<accession>J9FSC0</accession>
<dbReference type="Gene3D" id="3.90.780.10">
    <property type="entry name" value="5'-Nucleotidase, C-terminal domain"/>
    <property type="match status" value="1"/>
</dbReference>
<dbReference type="SUPFAM" id="SSF55816">
    <property type="entry name" value="5'-nucleotidase (syn. UDP-sugar hydrolase), C-terminal domain"/>
    <property type="match status" value="1"/>
</dbReference>
<dbReference type="Pfam" id="PF02872">
    <property type="entry name" value="5_nucleotid_C"/>
    <property type="match status" value="1"/>
</dbReference>
<evidence type="ECO:0000256" key="1">
    <source>
        <dbReference type="ARBA" id="ARBA00022729"/>
    </source>
</evidence>
<dbReference type="GO" id="GO:0030288">
    <property type="term" value="C:outer membrane-bounded periplasmic space"/>
    <property type="evidence" value="ECO:0007669"/>
    <property type="project" value="TreeGrafter"/>
</dbReference>
<dbReference type="PANTHER" id="PTHR11575">
    <property type="entry name" value="5'-NUCLEOTIDASE-RELATED"/>
    <property type="match status" value="1"/>
</dbReference>
<dbReference type="GO" id="GO:0016787">
    <property type="term" value="F:hydrolase activity"/>
    <property type="evidence" value="ECO:0007669"/>
    <property type="project" value="InterPro"/>
</dbReference>
<dbReference type="PRINTS" id="PR01607">
    <property type="entry name" value="APYRASEFAMLY"/>
</dbReference>
<reference evidence="4" key="1">
    <citation type="journal article" date="2012" name="PLoS ONE">
        <title>Gene sets for utilization of primary and secondary nutrition supplies in the distal gut of endangered iberian lynx.</title>
        <authorList>
            <person name="Alcaide M."/>
            <person name="Messina E."/>
            <person name="Richter M."/>
            <person name="Bargiela R."/>
            <person name="Peplies J."/>
            <person name="Huws S.A."/>
            <person name="Newbold C.J."/>
            <person name="Golyshin P.N."/>
            <person name="Simon M.A."/>
            <person name="Lopez G."/>
            <person name="Yakimov M.M."/>
            <person name="Ferrer M."/>
        </authorList>
    </citation>
    <scope>NUCLEOTIDE SEQUENCE</scope>
</reference>
<dbReference type="PANTHER" id="PTHR11575:SF6">
    <property type="entry name" value="2',3'-CYCLIC-NUCLEOTIDE 2'-PHOSPHODIESTERASE_3'-NUCLEOTIDASE"/>
    <property type="match status" value="1"/>
</dbReference>
<dbReference type="InterPro" id="IPR008334">
    <property type="entry name" value="5'-Nucleotdase_C"/>
</dbReference>
<dbReference type="SUPFAM" id="SSF56300">
    <property type="entry name" value="Metallo-dependent phosphatases"/>
    <property type="match status" value="1"/>
</dbReference>
<name>J9FSC0_9ZZZZ</name>
<evidence type="ECO:0000259" key="3">
    <source>
        <dbReference type="Pfam" id="PF02872"/>
    </source>
</evidence>